<feature type="active site" description="Nucleophile" evidence="3">
    <location>
        <position position="333"/>
    </location>
</feature>
<evidence type="ECO:0000313" key="6">
    <source>
        <dbReference type="EMBL" id="TBM32468.1"/>
    </source>
</evidence>
<evidence type="ECO:0000256" key="4">
    <source>
        <dbReference type="PIRSR" id="PIRSR036918-51"/>
    </source>
</evidence>
<dbReference type="EC" id="3.2.1.20" evidence="6"/>
<dbReference type="EMBL" id="SITD01000021">
    <property type="protein sequence ID" value="TBM32468.1"/>
    <property type="molecule type" value="Genomic_DNA"/>
</dbReference>
<protein>
    <submittedName>
        <fullName evidence="6">Maltodextrin glucosidase</fullName>
        <ecNumber evidence="6">3.2.1.20</ecNumber>
    </submittedName>
</protein>
<feature type="site" description="Transition state stabilizer" evidence="4">
    <location>
        <position position="445"/>
    </location>
</feature>
<dbReference type="GO" id="GO:0005737">
    <property type="term" value="C:cytoplasm"/>
    <property type="evidence" value="ECO:0007669"/>
    <property type="project" value="InterPro"/>
</dbReference>
<dbReference type="SMART" id="SM00642">
    <property type="entry name" value="Aamy"/>
    <property type="match status" value="1"/>
</dbReference>
<dbReference type="InterPro" id="IPR013780">
    <property type="entry name" value="Glyco_hydro_b"/>
</dbReference>
<dbReference type="Proteomes" id="UP000293380">
    <property type="component" value="Unassembled WGS sequence"/>
</dbReference>
<dbReference type="Gene3D" id="3.20.20.80">
    <property type="entry name" value="Glycosidases"/>
    <property type="match status" value="1"/>
</dbReference>
<sequence length="608" mass="69837">MLFAWHLPVSPYVHHHDDRLEIGLWLQGDDLPHQVMLRCEPDNEEWLLVMQAQKQGDYTRYQADLTLLAGESVRRYCFKLLWENRQQWFGPLGFSIIPPAQMAQFALEIPTQSPAWVADQVFYQIFPDRFSSSGLEHTVKDGSYFHHAVQRDVIRKAWDEPLTDENSSSTFYGGDLDGIVERLPYLKSLGITALYLNPIFTAPSNHKYDTEDYYQVDPYLGGNAALIRLREKTHELGMRLILDGVFNHTGDTHPWFDRYQQQTEGAYYDPASPHRTRFTFTAEGRALDWKGNSTLPKLDFSSQSVVDSVYQADDSVLRHWLREPYHIDGWRLDVVHMLGEGGSARGNLHHLGGMYRAVKSENPQAYVFGEHFGDARRWLQAGVEDAAMNYMGFALPVRAFLTGVDVAYQPIQLSAAQCAEWMDSYRAGLSHTQQLAMFNQLDSHDTARFITLLAGNPQRMPMALVWLFTWIGVPCLYYGDEIGLDGENDPFCRKTFPWDEARWNGDLLAVTQRMATLRQQSIALRRGGCHIVHAREDMLVFVRQYENETVLIALQREGRGRCILPNSPFIPVGQWKRIEGDGKLVRESGYIELIMSAESAAVWRWFRE</sequence>
<gene>
    <name evidence="6" type="primary">malZ</name>
    <name evidence="6" type="ORF">EYY89_00935</name>
</gene>
<dbReference type="Pfam" id="PF00128">
    <property type="entry name" value="Alpha-amylase"/>
    <property type="match status" value="1"/>
</dbReference>
<keyword evidence="2 6" id="KW-0326">Glycosidase</keyword>
<dbReference type="PIRSF" id="PIRSF036918">
    <property type="entry name" value="Maltodextrin_glucosidase"/>
    <property type="match status" value="1"/>
</dbReference>
<evidence type="ECO:0000256" key="1">
    <source>
        <dbReference type="ARBA" id="ARBA00022801"/>
    </source>
</evidence>
<dbReference type="CDD" id="cd11338">
    <property type="entry name" value="AmyAc_CMD"/>
    <property type="match status" value="1"/>
</dbReference>
<evidence type="ECO:0000256" key="3">
    <source>
        <dbReference type="PIRSR" id="PIRSR036918-50"/>
    </source>
</evidence>
<dbReference type="RefSeq" id="WP_130958829.1">
    <property type="nucleotide sequence ID" value="NZ_SITD01000021.1"/>
</dbReference>
<dbReference type="SUPFAM" id="SSF51011">
    <property type="entry name" value="Glycosyl hydrolase domain"/>
    <property type="match status" value="1"/>
</dbReference>
<dbReference type="AlphaFoldDB" id="A0A4V2J8C5"/>
<reference evidence="6 7" key="1">
    <citation type="submission" date="2019-02" db="EMBL/GenBank/DDBJ databases">
        <title>Comparative genomic analysis of the Hafnia genus genomes.</title>
        <authorList>
            <person name="Zhiqiu Y."/>
            <person name="Chao Y."/>
            <person name="Yuhui D."/>
            <person name="Di H."/>
            <person name="Bin L."/>
        </authorList>
    </citation>
    <scope>NUCLEOTIDE SEQUENCE [LARGE SCALE GENOMIC DNA]</scope>
    <source>
        <strain evidence="6 7">PCM_1194</strain>
    </source>
</reference>
<dbReference type="Gene3D" id="2.60.40.1180">
    <property type="entry name" value="Golgi alpha-mannosidase II"/>
    <property type="match status" value="1"/>
</dbReference>
<dbReference type="NCBIfam" id="NF008051">
    <property type="entry name" value="PRK10785.1"/>
    <property type="match status" value="1"/>
</dbReference>
<dbReference type="InterPro" id="IPR006047">
    <property type="entry name" value="GH13_cat_dom"/>
</dbReference>
<dbReference type="PANTHER" id="PTHR10357">
    <property type="entry name" value="ALPHA-AMYLASE FAMILY MEMBER"/>
    <property type="match status" value="1"/>
</dbReference>
<evidence type="ECO:0000259" key="5">
    <source>
        <dbReference type="SMART" id="SM00642"/>
    </source>
</evidence>
<comment type="caution">
    <text evidence="6">The sequence shown here is derived from an EMBL/GenBank/DDBJ whole genome shotgun (WGS) entry which is preliminary data.</text>
</comment>
<dbReference type="GO" id="GO:0004558">
    <property type="term" value="F:alpha-1,4-glucosidase activity"/>
    <property type="evidence" value="ECO:0007669"/>
    <property type="project" value="UniProtKB-EC"/>
</dbReference>
<dbReference type="InterPro" id="IPR017069">
    <property type="entry name" value="MalZ"/>
</dbReference>
<evidence type="ECO:0000313" key="7">
    <source>
        <dbReference type="Proteomes" id="UP000293380"/>
    </source>
</evidence>
<feature type="domain" description="Glycosyl hydrolase family 13 catalytic" evidence="5">
    <location>
        <begin position="124"/>
        <end position="518"/>
    </location>
</feature>
<dbReference type="InterPro" id="IPR004185">
    <property type="entry name" value="Glyco_hydro_13_lg-like_dom"/>
</dbReference>
<feature type="active site" description="Proton donor" evidence="3">
    <location>
        <position position="370"/>
    </location>
</feature>
<keyword evidence="1 6" id="KW-0378">Hydrolase</keyword>
<name>A0A4V2J8C5_9GAMM</name>
<organism evidence="6 7">
    <name type="scientific">Hafnia paralvei</name>
    <dbReference type="NCBI Taxonomy" id="546367"/>
    <lineage>
        <taxon>Bacteria</taxon>
        <taxon>Pseudomonadati</taxon>
        <taxon>Pseudomonadota</taxon>
        <taxon>Gammaproteobacteria</taxon>
        <taxon>Enterobacterales</taxon>
        <taxon>Hafniaceae</taxon>
        <taxon>Hafnia</taxon>
    </lineage>
</organism>
<dbReference type="GO" id="GO:0005975">
    <property type="term" value="P:carbohydrate metabolic process"/>
    <property type="evidence" value="ECO:0007669"/>
    <property type="project" value="InterPro"/>
</dbReference>
<evidence type="ECO:0000256" key="2">
    <source>
        <dbReference type="ARBA" id="ARBA00023295"/>
    </source>
</evidence>
<dbReference type="CDD" id="cd02857">
    <property type="entry name" value="E_set_CDase_PDE_N"/>
    <property type="match status" value="1"/>
</dbReference>
<dbReference type="PANTHER" id="PTHR10357:SF210">
    <property type="entry name" value="MALTODEXTRIN GLUCOSIDASE"/>
    <property type="match status" value="1"/>
</dbReference>
<dbReference type="SUPFAM" id="SSF51445">
    <property type="entry name" value="(Trans)glycosidases"/>
    <property type="match status" value="1"/>
</dbReference>
<dbReference type="InterPro" id="IPR017853">
    <property type="entry name" value="GH"/>
</dbReference>
<accession>A0A4V2J8C5</accession>
<proteinExistence type="predicted"/>